<sequence length="977" mass="106794">MSNIDKEKYTGDVESKASSHHIEFYDPSKESIWTRLGLSLESFKRAPGTTGGQVVSGDLTPEEIEKLRAEAPMLQAKMKPRHLNMIAVGNIGTGLFVGSGSALRVGGPAGVLIAWIIIGIMMISVTQALGEMSILYPLSGGFYTLANRFLDPGFAFAMGWNYYFQWACTLPLEITVAGTTVSYWTGDSVPIAAWITVFWSALIILCVFGTLGYAEEEFWASLLKLIVVIIFVIIGVVCVCGGGPSDGLYNHYIGARNFYDPGGFANGFPGLCAVFVTAAFAFTGTEVVGIAASETPNPRATMPAAVKGTFWRVTVIYITSLLLVGLLVPYTDDRLLGGSGAAASPFVIALDNAKIHGFNHVVNATICVSVMSIGLSCVYAGSRTLTALAETGYAPKIFTYVDKSSRPLFSMILTILFVPIAYVNVRAAGDEVFDWLLAISGLATLFTWGSILLCHIRFRRAWKVQGHSVEELPFQALGGIYGSIVGVILIVLVFIAQFYVAIWPVGSAGLSGRERAESFFKSFLAGPIILVNWTAGYAWKRTRPLRAHEIDLDTGRKTWYTAEQMRETINLLANDFSRSSIAPSCGSLEHLQVFSLSLPLDILSFHLRSTSHIMTVTAKVVFPPPPPTTNSLSYQQRTQLMRTTKKLGRVLGYAPHLVDNGSTTALAPLPQDWSDDEDEYYRPVSRGSTQSSSTVSSGSVYSSGASIGTSSRHSRSSSTLYSNRSTMSSISFNTEDSWSSYDTKPPLLRLALSSSFRSSPRASRLSPTSSDFSEEEDSRFTLRPVVDKNPRDSLISPKFLIPSTATLRLQKMDRLRRKLGDGVPVELVFPDTDDDEITFARPVSRTPTVIHVRSSVDNVHVSSTPLPPLPPTPPSRRPTKTRSTGINGARDSIVSSSAHRGHRVRRKPVPKLEPTRLAPPPPVDADKHEGRPLSLILENPQEQDDKPRRQPISPTSEWFSEGDGIEQWVDYLKMTQQ</sequence>
<feature type="transmembrane region" description="Helical" evidence="8">
    <location>
        <begin position="361"/>
        <end position="381"/>
    </location>
</feature>
<feature type="transmembrane region" description="Helical" evidence="8">
    <location>
        <begin position="225"/>
        <end position="244"/>
    </location>
</feature>
<dbReference type="GO" id="GO:0016020">
    <property type="term" value="C:membrane"/>
    <property type="evidence" value="ECO:0007669"/>
    <property type="project" value="UniProtKB-SubCell"/>
</dbReference>
<feature type="transmembrane region" description="Helical" evidence="8">
    <location>
        <begin position="264"/>
        <end position="288"/>
    </location>
</feature>
<dbReference type="FunFam" id="1.20.1740.10:FF:000017">
    <property type="entry name" value="Amino acid permease"/>
    <property type="match status" value="1"/>
</dbReference>
<dbReference type="EMBL" id="LATX01002457">
    <property type="protein sequence ID" value="KTB28993.1"/>
    <property type="molecule type" value="Genomic_DNA"/>
</dbReference>
<keyword evidence="5 8" id="KW-1133">Transmembrane helix</keyword>
<dbReference type="Gene3D" id="1.20.1740.10">
    <property type="entry name" value="Amino acid/polyamine transporter I"/>
    <property type="match status" value="1"/>
</dbReference>
<accession>A0A0W0EY70</accession>
<evidence type="ECO:0000256" key="5">
    <source>
        <dbReference type="ARBA" id="ARBA00022989"/>
    </source>
</evidence>
<evidence type="ECO:0000256" key="8">
    <source>
        <dbReference type="SAM" id="Phobius"/>
    </source>
</evidence>
<evidence type="ECO:0000256" key="1">
    <source>
        <dbReference type="ARBA" id="ARBA00004141"/>
    </source>
</evidence>
<dbReference type="PANTHER" id="PTHR43341">
    <property type="entry name" value="AMINO ACID PERMEASE"/>
    <property type="match status" value="1"/>
</dbReference>
<feature type="region of interest" description="Disordered" evidence="7">
    <location>
        <begin position="759"/>
        <end position="784"/>
    </location>
</feature>
<evidence type="ECO:0000256" key="2">
    <source>
        <dbReference type="ARBA" id="ARBA00022448"/>
    </source>
</evidence>
<evidence type="ECO:0000259" key="9">
    <source>
        <dbReference type="Pfam" id="PF00324"/>
    </source>
</evidence>
<feature type="compositionally biased region" description="Low complexity" evidence="7">
    <location>
        <begin position="684"/>
        <end position="720"/>
    </location>
</feature>
<name>A0A0W0EY70_MONRR</name>
<proteinExistence type="predicted"/>
<organism evidence="10 11">
    <name type="scientific">Moniliophthora roreri</name>
    <name type="common">Frosty pod rot fungus</name>
    <name type="synonym">Monilia roreri</name>
    <dbReference type="NCBI Taxonomy" id="221103"/>
    <lineage>
        <taxon>Eukaryota</taxon>
        <taxon>Fungi</taxon>
        <taxon>Dikarya</taxon>
        <taxon>Basidiomycota</taxon>
        <taxon>Agaricomycotina</taxon>
        <taxon>Agaricomycetes</taxon>
        <taxon>Agaricomycetidae</taxon>
        <taxon>Agaricales</taxon>
        <taxon>Marasmiineae</taxon>
        <taxon>Marasmiaceae</taxon>
        <taxon>Moniliophthora</taxon>
    </lineage>
</organism>
<dbReference type="eggNOG" id="KOG1286">
    <property type="taxonomic scope" value="Eukaryota"/>
</dbReference>
<protein>
    <submittedName>
        <fullName evidence="10">Putative APC amino acid permease</fullName>
    </submittedName>
</protein>
<feature type="region of interest" description="Disordered" evidence="7">
    <location>
        <begin position="858"/>
        <end position="963"/>
    </location>
</feature>
<gene>
    <name evidence="10" type="ORF">WG66_18437</name>
</gene>
<evidence type="ECO:0000256" key="3">
    <source>
        <dbReference type="ARBA" id="ARBA00022692"/>
    </source>
</evidence>
<dbReference type="Pfam" id="PF00324">
    <property type="entry name" value="AA_permease"/>
    <property type="match status" value="1"/>
</dbReference>
<comment type="subcellular location">
    <subcellularLocation>
        <location evidence="1">Membrane</location>
        <topology evidence="1">Multi-pass membrane protein</topology>
    </subcellularLocation>
</comment>
<reference evidence="10 11" key="1">
    <citation type="submission" date="2015-12" db="EMBL/GenBank/DDBJ databases">
        <title>Draft genome sequence of Moniliophthora roreri, the causal agent of frosty pod rot of cacao.</title>
        <authorList>
            <person name="Aime M.C."/>
            <person name="Diaz-Valderrama J.R."/>
            <person name="Kijpornyongpan T."/>
            <person name="Phillips-Mora W."/>
        </authorList>
    </citation>
    <scope>NUCLEOTIDE SEQUENCE [LARGE SCALE GENOMIC DNA]</scope>
    <source>
        <strain evidence="10 11">MCA 2952</strain>
    </source>
</reference>
<dbReference type="InterPro" id="IPR050524">
    <property type="entry name" value="APC_YAT"/>
</dbReference>
<feature type="transmembrane region" description="Helical" evidence="8">
    <location>
        <begin position="83"/>
        <end position="103"/>
    </location>
</feature>
<feature type="compositionally biased region" description="Basic residues" evidence="7">
    <location>
        <begin position="899"/>
        <end position="909"/>
    </location>
</feature>
<dbReference type="InterPro" id="IPR004841">
    <property type="entry name" value="AA-permease/SLC12A_dom"/>
</dbReference>
<feature type="compositionally biased region" description="Low complexity" evidence="7">
    <location>
        <begin position="759"/>
        <end position="771"/>
    </location>
</feature>
<keyword evidence="3 8" id="KW-0812">Transmembrane</keyword>
<feature type="transmembrane region" description="Helical" evidence="8">
    <location>
        <begin position="191"/>
        <end position="213"/>
    </location>
</feature>
<feature type="transmembrane region" description="Helical" evidence="8">
    <location>
        <begin position="435"/>
        <end position="456"/>
    </location>
</feature>
<dbReference type="AlphaFoldDB" id="A0A0W0EY70"/>
<keyword evidence="6 8" id="KW-0472">Membrane</keyword>
<feature type="transmembrane region" description="Helical" evidence="8">
    <location>
        <begin position="309"/>
        <end position="330"/>
    </location>
</feature>
<keyword evidence="2" id="KW-0813">Transport</keyword>
<dbReference type="GO" id="GO:0015171">
    <property type="term" value="F:amino acid transmembrane transporter activity"/>
    <property type="evidence" value="ECO:0007669"/>
    <property type="project" value="TreeGrafter"/>
</dbReference>
<feature type="transmembrane region" description="Helical" evidence="8">
    <location>
        <begin position="408"/>
        <end position="429"/>
    </location>
</feature>
<feature type="domain" description="Amino acid permease/ SLC12A" evidence="9">
    <location>
        <begin position="82"/>
        <end position="546"/>
    </location>
</feature>
<dbReference type="Proteomes" id="UP000054988">
    <property type="component" value="Unassembled WGS sequence"/>
</dbReference>
<evidence type="ECO:0000313" key="10">
    <source>
        <dbReference type="EMBL" id="KTB28993.1"/>
    </source>
</evidence>
<feature type="region of interest" description="Disordered" evidence="7">
    <location>
        <begin position="663"/>
        <end position="720"/>
    </location>
</feature>
<feature type="transmembrane region" description="Helical" evidence="8">
    <location>
        <begin position="109"/>
        <end position="130"/>
    </location>
</feature>
<dbReference type="PANTHER" id="PTHR43341:SF12">
    <property type="entry name" value="AMINO ACID TRANSPORTER (EUROFUNG)"/>
    <property type="match status" value="1"/>
</dbReference>
<feature type="transmembrane region" description="Helical" evidence="8">
    <location>
        <begin position="477"/>
        <end position="499"/>
    </location>
</feature>
<evidence type="ECO:0000313" key="11">
    <source>
        <dbReference type="Proteomes" id="UP000054988"/>
    </source>
</evidence>
<evidence type="ECO:0000256" key="4">
    <source>
        <dbReference type="ARBA" id="ARBA00022970"/>
    </source>
</evidence>
<evidence type="ECO:0000256" key="7">
    <source>
        <dbReference type="SAM" id="MobiDB-lite"/>
    </source>
</evidence>
<comment type="caution">
    <text evidence="10">The sequence shown here is derived from an EMBL/GenBank/DDBJ whole genome shotgun (WGS) entry which is preliminary data.</text>
</comment>
<dbReference type="PROSITE" id="PS00218">
    <property type="entry name" value="AMINO_ACID_PERMEASE_1"/>
    <property type="match status" value="1"/>
</dbReference>
<keyword evidence="4" id="KW-0029">Amino-acid transport</keyword>
<feature type="compositionally biased region" description="Pro residues" evidence="7">
    <location>
        <begin position="865"/>
        <end position="876"/>
    </location>
</feature>
<evidence type="ECO:0000256" key="6">
    <source>
        <dbReference type="ARBA" id="ARBA00023136"/>
    </source>
</evidence>
<dbReference type="InterPro" id="IPR004840">
    <property type="entry name" value="Amino_acid_permease_CS"/>
</dbReference>